<dbReference type="AlphaFoldDB" id="A0A0L0CC05"/>
<dbReference type="Proteomes" id="UP000037069">
    <property type="component" value="Unassembled WGS sequence"/>
</dbReference>
<name>A0A0L0CC05_LUCCU</name>
<dbReference type="EMBL" id="JRES01001250">
    <property type="protein sequence ID" value="KNC24223.1"/>
    <property type="molecule type" value="Genomic_DNA"/>
</dbReference>
<keyword evidence="4" id="KW-1185">Reference proteome</keyword>
<protein>
    <submittedName>
        <fullName evidence="3">Uncharacterized protein</fullName>
    </submittedName>
</protein>
<organism evidence="3 4">
    <name type="scientific">Lucilia cuprina</name>
    <name type="common">Green bottle fly</name>
    <name type="synonym">Australian sheep blowfly</name>
    <dbReference type="NCBI Taxonomy" id="7375"/>
    <lineage>
        <taxon>Eukaryota</taxon>
        <taxon>Metazoa</taxon>
        <taxon>Ecdysozoa</taxon>
        <taxon>Arthropoda</taxon>
        <taxon>Hexapoda</taxon>
        <taxon>Insecta</taxon>
        <taxon>Pterygota</taxon>
        <taxon>Neoptera</taxon>
        <taxon>Endopterygota</taxon>
        <taxon>Diptera</taxon>
        <taxon>Brachycera</taxon>
        <taxon>Muscomorpha</taxon>
        <taxon>Oestroidea</taxon>
        <taxon>Calliphoridae</taxon>
        <taxon>Luciliinae</taxon>
        <taxon>Lucilia</taxon>
    </lineage>
</organism>
<feature type="region of interest" description="Disordered" evidence="1">
    <location>
        <begin position="109"/>
        <end position="151"/>
    </location>
</feature>
<comment type="caution">
    <text evidence="3">The sequence shown here is derived from an EMBL/GenBank/DDBJ whole genome shotgun (WGS) entry which is preliminary data.</text>
</comment>
<feature type="compositionally biased region" description="Polar residues" evidence="1">
    <location>
        <begin position="122"/>
        <end position="131"/>
    </location>
</feature>
<reference evidence="3 4" key="1">
    <citation type="journal article" date="2015" name="Nat. Commun.">
        <title>Lucilia cuprina genome unlocks parasitic fly biology to underpin future interventions.</title>
        <authorList>
            <person name="Anstead C.A."/>
            <person name="Korhonen P.K."/>
            <person name="Young N.D."/>
            <person name="Hall R.S."/>
            <person name="Jex A.R."/>
            <person name="Murali S.C."/>
            <person name="Hughes D.S."/>
            <person name="Lee S.F."/>
            <person name="Perry T."/>
            <person name="Stroehlein A.J."/>
            <person name="Ansell B.R."/>
            <person name="Breugelmans B."/>
            <person name="Hofmann A."/>
            <person name="Qu J."/>
            <person name="Dugan S."/>
            <person name="Lee S.L."/>
            <person name="Chao H."/>
            <person name="Dinh H."/>
            <person name="Han Y."/>
            <person name="Doddapaneni H.V."/>
            <person name="Worley K.C."/>
            <person name="Muzny D.M."/>
            <person name="Ioannidis P."/>
            <person name="Waterhouse R.M."/>
            <person name="Zdobnov E.M."/>
            <person name="James P.J."/>
            <person name="Bagnall N.H."/>
            <person name="Kotze A.C."/>
            <person name="Gibbs R.A."/>
            <person name="Richards S."/>
            <person name="Batterham P."/>
            <person name="Gasser R.B."/>
        </authorList>
    </citation>
    <scope>NUCLEOTIDE SEQUENCE [LARGE SCALE GENOMIC DNA]</scope>
    <source>
        <strain evidence="3 4">LS</strain>
        <tissue evidence="3">Full body</tissue>
    </source>
</reference>
<evidence type="ECO:0000313" key="2">
    <source>
        <dbReference type="EMBL" id="KNC24223.1"/>
    </source>
</evidence>
<evidence type="ECO:0000313" key="4">
    <source>
        <dbReference type="Proteomes" id="UP000037069"/>
    </source>
</evidence>
<evidence type="ECO:0000313" key="3">
    <source>
        <dbReference type="EMBL" id="KNC29767.1"/>
    </source>
</evidence>
<dbReference type="EMBL" id="JRES01000632">
    <property type="protein sequence ID" value="KNC29767.1"/>
    <property type="molecule type" value="Genomic_DNA"/>
</dbReference>
<evidence type="ECO:0000256" key="1">
    <source>
        <dbReference type="SAM" id="MobiDB-lite"/>
    </source>
</evidence>
<accession>A0A0L0CC05</accession>
<proteinExistence type="predicted"/>
<sequence length="151" mass="16479">MTNNALHVHKTFATLSHSPTADSTDESTFCTLNDNAHIHTCTGTATIAATFPGRSSRLADERNDIQNTNPGDPRLAHLKLEISRLVNEDKVKRWLDIPLSDPEGCSRAFIEQKKGRQGGTKRCSQTSQPDSHGQPFTPAEVADVINNAKTS</sequence>
<gene>
    <name evidence="3" type="ORF">FF38_01242</name>
    <name evidence="2" type="ORF">FF38_03290</name>
</gene>